<dbReference type="PROSITE" id="PS50222">
    <property type="entry name" value="EF_HAND_2"/>
    <property type="match status" value="2"/>
</dbReference>
<dbReference type="EMBL" id="CAXAMN010002202">
    <property type="protein sequence ID" value="CAK8998247.1"/>
    <property type="molecule type" value="Genomic_DNA"/>
</dbReference>
<evidence type="ECO:0000313" key="4">
    <source>
        <dbReference type="Proteomes" id="UP001642484"/>
    </source>
</evidence>
<feature type="region of interest" description="Disordered" evidence="1">
    <location>
        <begin position="18"/>
        <end position="67"/>
    </location>
</feature>
<reference evidence="3 4" key="1">
    <citation type="submission" date="2024-02" db="EMBL/GenBank/DDBJ databases">
        <authorList>
            <person name="Chen Y."/>
            <person name="Shah S."/>
            <person name="Dougan E. K."/>
            <person name="Thang M."/>
            <person name="Chan C."/>
        </authorList>
    </citation>
    <scope>NUCLEOTIDE SEQUENCE [LARGE SCALE GENOMIC DNA]</scope>
</reference>
<organism evidence="3 4">
    <name type="scientific">Durusdinium trenchii</name>
    <dbReference type="NCBI Taxonomy" id="1381693"/>
    <lineage>
        <taxon>Eukaryota</taxon>
        <taxon>Sar</taxon>
        <taxon>Alveolata</taxon>
        <taxon>Dinophyceae</taxon>
        <taxon>Suessiales</taxon>
        <taxon>Symbiodiniaceae</taxon>
        <taxon>Durusdinium</taxon>
    </lineage>
</organism>
<comment type="caution">
    <text evidence="3">The sequence shown here is derived from an EMBL/GenBank/DDBJ whole genome shotgun (WGS) entry which is preliminary data.</text>
</comment>
<gene>
    <name evidence="3" type="ORF">CCMP2556_LOCUS5178</name>
</gene>
<accession>A0ABP0I6N9</accession>
<dbReference type="Proteomes" id="UP001642484">
    <property type="component" value="Unassembled WGS sequence"/>
</dbReference>
<dbReference type="InterPro" id="IPR002048">
    <property type="entry name" value="EF_hand_dom"/>
</dbReference>
<dbReference type="SUPFAM" id="SSF47473">
    <property type="entry name" value="EF-hand"/>
    <property type="match status" value="1"/>
</dbReference>
<protein>
    <recommendedName>
        <fullName evidence="2">EF-hand domain-containing protein</fullName>
    </recommendedName>
</protein>
<feature type="domain" description="EF-hand" evidence="2">
    <location>
        <begin position="120"/>
        <end position="155"/>
    </location>
</feature>
<dbReference type="Gene3D" id="1.10.238.10">
    <property type="entry name" value="EF-hand"/>
    <property type="match status" value="1"/>
</dbReference>
<proteinExistence type="predicted"/>
<sequence>MSLSQPRLSRKVLALHDEATVPAEDDTSFLPHRMSASAGARSGATRPARGRRSRPQSAPSRPTRPMDWEEFLRRQTANEGLVRRSLHASVRRACLEQKHITKNALSGNQGRRGFCDFLRRQYGTVLAGWRTMDLDQKGYLCFQEFCQSCREMLFDGDVRSLWRELACQRDFITLKEVCPEVARHVCAMKKVILQLYGNMMTGWWKSLDRDRKGFVTEPEFVAAIRLLQKKAPEYKAEPHELFRMFVPSGASKLSLAEFDPRTWSKICSGELRREKPQNVETWRRLSAKCTRYCPYRPYRPEEQVREERLNGNLFKE</sequence>
<dbReference type="SMART" id="SM00054">
    <property type="entry name" value="EFh"/>
    <property type="match status" value="2"/>
</dbReference>
<keyword evidence="4" id="KW-1185">Reference proteome</keyword>
<evidence type="ECO:0000313" key="3">
    <source>
        <dbReference type="EMBL" id="CAK8998247.1"/>
    </source>
</evidence>
<evidence type="ECO:0000256" key="1">
    <source>
        <dbReference type="SAM" id="MobiDB-lite"/>
    </source>
</evidence>
<evidence type="ECO:0000259" key="2">
    <source>
        <dbReference type="PROSITE" id="PS50222"/>
    </source>
</evidence>
<dbReference type="InterPro" id="IPR011992">
    <property type="entry name" value="EF-hand-dom_pair"/>
</dbReference>
<feature type="domain" description="EF-hand" evidence="2">
    <location>
        <begin position="204"/>
        <end position="230"/>
    </location>
</feature>
<name>A0ABP0I6N9_9DINO</name>
<feature type="compositionally biased region" description="Low complexity" evidence="1">
    <location>
        <begin position="35"/>
        <end position="47"/>
    </location>
</feature>